<proteinExistence type="predicted"/>
<dbReference type="Proteomes" id="UP000072520">
    <property type="component" value="Unassembled WGS sequence"/>
</dbReference>
<dbReference type="EMBL" id="LDSI01000024">
    <property type="protein sequence ID" value="KTS95285.1"/>
    <property type="molecule type" value="Genomic_DNA"/>
</dbReference>
<organism evidence="1 2">
    <name type="scientific">Pantoea stewartii</name>
    <dbReference type="NCBI Taxonomy" id="66269"/>
    <lineage>
        <taxon>Bacteria</taxon>
        <taxon>Pseudomonadati</taxon>
        <taxon>Pseudomonadota</taxon>
        <taxon>Gammaproteobacteria</taxon>
        <taxon>Enterobacterales</taxon>
        <taxon>Erwiniaceae</taxon>
        <taxon>Pantoea</taxon>
    </lineage>
</organism>
<dbReference type="Gene3D" id="3.40.190.290">
    <property type="match status" value="1"/>
</dbReference>
<name>A0AB34VCK4_9GAMM</name>
<protein>
    <recommendedName>
        <fullName evidence="3">LysR family transcriptional regulator</fullName>
    </recommendedName>
</protein>
<comment type="caution">
    <text evidence="1">The sequence shown here is derived from an EMBL/GenBank/DDBJ whole genome shotgun (WGS) entry which is preliminary data.</text>
</comment>
<evidence type="ECO:0008006" key="3">
    <source>
        <dbReference type="Google" id="ProtNLM"/>
    </source>
</evidence>
<reference evidence="1 2" key="1">
    <citation type="journal article" date="2016" name="Front. Microbiol.">
        <title>Genomic Resource of Rice Seed Associated Bacteria.</title>
        <authorList>
            <person name="Midha S."/>
            <person name="Bansal K."/>
            <person name="Sharma S."/>
            <person name="Kumar N."/>
            <person name="Patil P.P."/>
            <person name="Chaudhry V."/>
            <person name="Patil P.B."/>
        </authorList>
    </citation>
    <scope>NUCLEOTIDE SEQUENCE [LARGE SCALE GENOMIC DNA]</scope>
    <source>
        <strain evidence="1 2">RSA13</strain>
    </source>
</reference>
<sequence>MCRFIANGYLLNGPLRRVLPDWHSENTTPMTPWAITLPNRLLPLKTRVFIDDFMAWLKSK</sequence>
<gene>
    <name evidence="1" type="ORF">RSA13_16620</name>
</gene>
<evidence type="ECO:0000313" key="2">
    <source>
        <dbReference type="Proteomes" id="UP000072520"/>
    </source>
</evidence>
<dbReference type="RefSeq" id="WP_054632899.1">
    <property type="nucleotide sequence ID" value="NZ_CP116285.1"/>
</dbReference>
<accession>A0AB34VCK4</accession>
<evidence type="ECO:0000313" key="1">
    <source>
        <dbReference type="EMBL" id="KTS95285.1"/>
    </source>
</evidence>
<dbReference type="AlphaFoldDB" id="A0AB34VCK4"/>